<organism evidence="2 3">
    <name type="scientific">Gossypium barbadense</name>
    <name type="common">Sea Island cotton</name>
    <name type="synonym">Hibiscus barbadensis</name>
    <dbReference type="NCBI Taxonomy" id="3634"/>
    <lineage>
        <taxon>Eukaryota</taxon>
        <taxon>Viridiplantae</taxon>
        <taxon>Streptophyta</taxon>
        <taxon>Embryophyta</taxon>
        <taxon>Tracheophyta</taxon>
        <taxon>Spermatophyta</taxon>
        <taxon>Magnoliopsida</taxon>
        <taxon>eudicotyledons</taxon>
        <taxon>Gunneridae</taxon>
        <taxon>Pentapetalae</taxon>
        <taxon>rosids</taxon>
        <taxon>malvids</taxon>
        <taxon>Malvales</taxon>
        <taxon>Malvaceae</taxon>
        <taxon>Malvoideae</taxon>
        <taxon>Gossypium</taxon>
    </lineage>
</organism>
<feature type="region of interest" description="Disordered" evidence="1">
    <location>
        <begin position="1"/>
        <end position="25"/>
    </location>
</feature>
<evidence type="ECO:0000256" key="1">
    <source>
        <dbReference type="SAM" id="MobiDB-lite"/>
    </source>
</evidence>
<sequence>MLSRGRDLIPSALPRESQPEHSRQLLGRSQVVLHCASERELAPKNPEHLVDLPLRLRQIQRTRKILAESSDPIPEGLGRAGIREESTGSLVGLRQLLLRRGGLPSSGSPVKSCRGARSGGLIGWPSAAPGGEYKYPEV</sequence>
<dbReference type="Proteomes" id="UP000239757">
    <property type="component" value="Unassembled WGS sequence"/>
</dbReference>
<dbReference type="AlphaFoldDB" id="A0A2P5VPX2"/>
<evidence type="ECO:0000313" key="3">
    <source>
        <dbReference type="Proteomes" id="UP000239757"/>
    </source>
</evidence>
<reference evidence="2 3" key="1">
    <citation type="submission" date="2015-01" db="EMBL/GenBank/DDBJ databases">
        <title>Genome of allotetraploid Gossypium barbadense reveals genomic plasticity and fiber elongation in cotton evolution.</title>
        <authorList>
            <person name="Chen X."/>
            <person name="Liu X."/>
            <person name="Zhao B."/>
            <person name="Zheng H."/>
            <person name="Hu Y."/>
            <person name="Lu G."/>
            <person name="Yang C."/>
            <person name="Chen J."/>
            <person name="Shan C."/>
            <person name="Zhang L."/>
            <person name="Zhou Y."/>
            <person name="Wang L."/>
            <person name="Guo W."/>
            <person name="Bai Y."/>
            <person name="Ruan J."/>
            <person name="Shangguan X."/>
            <person name="Mao Y."/>
            <person name="Jiang J."/>
            <person name="Zhu Y."/>
            <person name="Lei J."/>
            <person name="Kang H."/>
            <person name="Chen S."/>
            <person name="He X."/>
            <person name="Wang R."/>
            <person name="Wang Y."/>
            <person name="Chen J."/>
            <person name="Wang L."/>
            <person name="Yu S."/>
            <person name="Wang B."/>
            <person name="Wei J."/>
            <person name="Song S."/>
            <person name="Lu X."/>
            <person name="Gao Z."/>
            <person name="Gu W."/>
            <person name="Deng X."/>
            <person name="Ma D."/>
            <person name="Wang S."/>
            <person name="Liang W."/>
            <person name="Fang L."/>
            <person name="Cai C."/>
            <person name="Zhu X."/>
            <person name="Zhou B."/>
            <person name="Zhang Y."/>
            <person name="Chen Z."/>
            <person name="Xu S."/>
            <person name="Zhu R."/>
            <person name="Wang S."/>
            <person name="Zhang T."/>
            <person name="Zhao G."/>
        </authorList>
    </citation>
    <scope>NUCLEOTIDE SEQUENCE [LARGE SCALE GENOMIC DNA]</scope>
    <source>
        <strain evidence="3">cv. Xinhai21</strain>
        <tissue evidence="2">Leaf</tissue>
    </source>
</reference>
<gene>
    <name evidence="2" type="ORF">GOBAR_AA39825</name>
</gene>
<dbReference type="EMBL" id="KZ671612">
    <property type="protein sequence ID" value="PPR80889.1"/>
    <property type="molecule type" value="Genomic_DNA"/>
</dbReference>
<name>A0A2P5VPX2_GOSBA</name>
<proteinExistence type="predicted"/>
<protein>
    <submittedName>
        <fullName evidence="2">Uncharacterized protein</fullName>
    </submittedName>
</protein>
<accession>A0A2P5VPX2</accession>
<evidence type="ECO:0000313" key="2">
    <source>
        <dbReference type="EMBL" id="PPR80889.1"/>
    </source>
</evidence>